<evidence type="ECO:0000313" key="3">
    <source>
        <dbReference type="Proteomes" id="UP000092321"/>
    </source>
</evidence>
<reference evidence="3" key="1">
    <citation type="journal article" date="2016" name="Proc. Natl. Acad. Sci. U.S.A.">
        <title>Comparative genomics of biotechnologically important yeasts.</title>
        <authorList>
            <person name="Riley R."/>
            <person name="Haridas S."/>
            <person name="Wolfe K.H."/>
            <person name="Lopes M.R."/>
            <person name="Hittinger C.T."/>
            <person name="Goeker M."/>
            <person name="Salamov A.A."/>
            <person name="Wisecaver J.H."/>
            <person name="Long T.M."/>
            <person name="Calvey C.H."/>
            <person name="Aerts A.L."/>
            <person name="Barry K.W."/>
            <person name="Choi C."/>
            <person name="Clum A."/>
            <person name="Coughlan A.Y."/>
            <person name="Deshpande S."/>
            <person name="Douglass A.P."/>
            <person name="Hanson S.J."/>
            <person name="Klenk H.-P."/>
            <person name="LaButti K.M."/>
            <person name="Lapidus A."/>
            <person name="Lindquist E.A."/>
            <person name="Lipzen A.M."/>
            <person name="Meier-Kolthoff J.P."/>
            <person name="Ohm R.A."/>
            <person name="Otillar R.P."/>
            <person name="Pangilinan J.L."/>
            <person name="Peng Y."/>
            <person name="Rokas A."/>
            <person name="Rosa C.A."/>
            <person name="Scheuner C."/>
            <person name="Sibirny A.A."/>
            <person name="Slot J.C."/>
            <person name="Stielow J.B."/>
            <person name="Sun H."/>
            <person name="Kurtzman C.P."/>
            <person name="Blackwell M."/>
            <person name="Grigoriev I.V."/>
            <person name="Jeffries T.W."/>
        </authorList>
    </citation>
    <scope>NUCLEOTIDE SEQUENCE [LARGE SCALE GENOMIC DNA]</scope>
    <source>
        <strain evidence="3">NRRL Y-1626</strain>
    </source>
</reference>
<feature type="region of interest" description="Disordered" evidence="1">
    <location>
        <begin position="133"/>
        <end position="189"/>
    </location>
</feature>
<dbReference type="GO" id="GO:0042274">
    <property type="term" value="P:ribosomal small subunit biogenesis"/>
    <property type="evidence" value="ECO:0007669"/>
    <property type="project" value="InterPro"/>
</dbReference>
<dbReference type="Pfam" id="PF10863">
    <property type="entry name" value="NOP19"/>
    <property type="match status" value="1"/>
</dbReference>
<feature type="compositionally biased region" description="Basic and acidic residues" evidence="1">
    <location>
        <begin position="146"/>
        <end position="158"/>
    </location>
</feature>
<keyword evidence="3" id="KW-1185">Reference proteome</keyword>
<comment type="caution">
    <text evidence="2">The sequence shown here is derived from an EMBL/GenBank/DDBJ whole genome shotgun (WGS) entry which is preliminary data.</text>
</comment>
<dbReference type="AlphaFoldDB" id="A0A1B7TGK0"/>
<gene>
    <name evidence="2" type="ORF">HANVADRAFT_1362</name>
</gene>
<evidence type="ECO:0000256" key="1">
    <source>
        <dbReference type="SAM" id="MobiDB-lite"/>
    </source>
</evidence>
<organism evidence="2 3">
    <name type="scientific">Hanseniaspora valbyensis NRRL Y-1626</name>
    <dbReference type="NCBI Taxonomy" id="766949"/>
    <lineage>
        <taxon>Eukaryota</taxon>
        <taxon>Fungi</taxon>
        <taxon>Dikarya</taxon>
        <taxon>Ascomycota</taxon>
        <taxon>Saccharomycotina</taxon>
        <taxon>Saccharomycetes</taxon>
        <taxon>Saccharomycodales</taxon>
        <taxon>Saccharomycodaceae</taxon>
        <taxon>Hanseniaspora</taxon>
    </lineage>
</organism>
<evidence type="ECO:0000313" key="2">
    <source>
        <dbReference type="EMBL" id="OBA27869.1"/>
    </source>
</evidence>
<proteinExistence type="predicted"/>
<sequence length="189" mass="21942">MSRAREIREKQELQAKLALAFNKKRQTVLSWLGNDDNQNDEKNIEHSKFEFMNLPVIATGSILNLNDNKNNNSSQQIVDNKTEIGTIGEFLKSEKKISSLTKKRNHNNNKSIVSEQFKVQKNDNKATAAFKNKMRDSSRDHVRKNSKNENSRNFNKEDSDSDDEDRFKRVNIKKKANNMPLQFGKKNKK</sequence>
<dbReference type="InterPro" id="IPR022592">
    <property type="entry name" value="Nucleolar_19"/>
</dbReference>
<dbReference type="GO" id="GO:0030686">
    <property type="term" value="C:90S preribosome"/>
    <property type="evidence" value="ECO:0007669"/>
    <property type="project" value="InterPro"/>
</dbReference>
<dbReference type="EMBL" id="LXPE01000006">
    <property type="protein sequence ID" value="OBA27869.1"/>
    <property type="molecule type" value="Genomic_DNA"/>
</dbReference>
<protein>
    <recommendedName>
        <fullName evidence="4">Nucleolar protein 19</fullName>
    </recommendedName>
</protein>
<name>A0A1B7TGK0_9ASCO</name>
<accession>A0A1B7TGK0</accession>
<dbReference type="OrthoDB" id="4068385at2759"/>
<dbReference type="Proteomes" id="UP000092321">
    <property type="component" value="Unassembled WGS sequence"/>
</dbReference>
<evidence type="ECO:0008006" key="4">
    <source>
        <dbReference type="Google" id="ProtNLM"/>
    </source>
</evidence>